<proteinExistence type="predicted"/>
<protein>
    <recommendedName>
        <fullName evidence="13">Poly A polymerase head domain-containing protein</fullName>
    </recommendedName>
</protein>
<evidence type="ECO:0000256" key="3">
    <source>
        <dbReference type="ARBA" id="ARBA00022694"/>
    </source>
</evidence>
<evidence type="ECO:0000259" key="9">
    <source>
        <dbReference type="Pfam" id="PF01743"/>
    </source>
</evidence>
<feature type="domain" description="tRNA nucleotidyltransferase/poly(A) polymerase RNA and SrmB- binding" evidence="10">
    <location>
        <begin position="172"/>
        <end position="233"/>
    </location>
</feature>
<evidence type="ECO:0000313" key="12">
    <source>
        <dbReference type="EMBL" id="SUZ78435.1"/>
    </source>
</evidence>
<keyword evidence="6" id="KW-0547">Nucleotide-binding</keyword>
<dbReference type="PANTHER" id="PTHR46173:SF1">
    <property type="entry name" value="CCA TRNA NUCLEOTIDYLTRANSFERASE 1, MITOCHONDRIAL"/>
    <property type="match status" value="1"/>
</dbReference>
<dbReference type="InterPro" id="IPR032828">
    <property type="entry name" value="PolyA_RNA-bd"/>
</dbReference>
<reference evidence="12" key="1">
    <citation type="submission" date="2018-05" db="EMBL/GenBank/DDBJ databases">
        <authorList>
            <person name="Lanie J.A."/>
            <person name="Ng W.-L."/>
            <person name="Kazmierczak K.M."/>
            <person name="Andrzejewski T.M."/>
            <person name="Davidsen T.M."/>
            <person name="Wayne K.J."/>
            <person name="Tettelin H."/>
            <person name="Glass J.I."/>
            <person name="Rusch D."/>
            <person name="Podicherti R."/>
            <person name="Tsui H.-C.T."/>
            <person name="Winkler M.E."/>
        </authorList>
    </citation>
    <scope>NUCLEOTIDE SEQUENCE</scope>
</reference>
<keyword evidence="4" id="KW-0548">Nucleotidyltransferase</keyword>
<gene>
    <name evidence="12" type="ORF">METZ01_LOCUS31289</name>
</gene>
<evidence type="ECO:0000259" key="11">
    <source>
        <dbReference type="Pfam" id="PF13735"/>
    </source>
</evidence>
<dbReference type="Gene3D" id="1.10.246.80">
    <property type="match status" value="1"/>
</dbReference>
<keyword evidence="2" id="KW-0808">Transferase</keyword>
<keyword evidence="5" id="KW-0479">Metal-binding</keyword>
<name>A0A381QGJ0_9ZZZZ</name>
<evidence type="ECO:0000256" key="4">
    <source>
        <dbReference type="ARBA" id="ARBA00022695"/>
    </source>
</evidence>
<dbReference type="GO" id="GO:0008033">
    <property type="term" value="P:tRNA processing"/>
    <property type="evidence" value="ECO:0007669"/>
    <property type="project" value="UniProtKB-KW"/>
</dbReference>
<evidence type="ECO:0000256" key="5">
    <source>
        <dbReference type="ARBA" id="ARBA00022723"/>
    </source>
</evidence>
<organism evidence="12">
    <name type="scientific">marine metagenome</name>
    <dbReference type="NCBI Taxonomy" id="408172"/>
    <lineage>
        <taxon>unclassified sequences</taxon>
        <taxon>metagenomes</taxon>
        <taxon>ecological metagenomes</taxon>
    </lineage>
</organism>
<dbReference type="InterPro" id="IPR050264">
    <property type="entry name" value="Bact_CCA-adding_enz_type3_sf"/>
</dbReference>
<dbReference type="GO" id="GO:0000166">
    <property type="term" value="F:nucleotide binding"/>
    <property type="evidence" value="ECO:0007669"/>
    <property type="project" value="UniProtKB-KW"/>
</dbReference>
<evidence type="ECO:0000256" key="2">
    <source>
        <dbReference type="ARBA" id="ARBA00022679"/>
    </source>
</evidence>
<dbReference type="GO" id="GO:0046872">
    <property type="term" value="F:metal ion binding"/>
    <property type="evidence" value="ECO:0007669"/>
    <property type="project" value="UniProtKB-KW"/>
</dbReference>
<dbReference type="GO" id="GO:0016779">
    <property type="term" value="F:nucleotidyltransferase activity"/>
    <property type="evidence" value="ECO:0007669"/>
    <property type="project" value="UniProtKB-KW"/>
</dbReference>
<evidence type="ECO:0008006" key="13">
    <source>
        <dbReference type="Google" id="ProtNLM"/>
    </source>
</evidence>
<keyword evidence="7" id="KW-0460">Magnesium</keyword>
<evidence type="ECO:0000256" key="8">
    <source>
        <dbReference type="ARBA" id="ARBA00022884"/>
    </source>
</evidence>
<sequence length="448" mass="49792">MHFEMSPPDQVLWIWRTLEEAGFETWMVGGAIRDTLLGRPADDWDFATIARPKQIMSAFRRTVPIGVDHGTVGVLAPDGTLYEVTTFRRDVETFGRRAVVEFAESIKEDLARRDFTFNALAWHPDRDQLLDPWNGAGDLNEQILRTVGDPVERFAEDLLRVLRALRFAGQFGLTIEAETWRALLSAVSGLSQLSPERIQEEMMKVLSQAQRPSVALGLYAESGVFAELYPELDIGPKEDFTPTLRACDAARRTRPRVRLSLIVALASAVGDDVGGQLGDRRAIDSEESTRDARRSVIESLMGRLRFSNADTEHVAAVAASLSPAPPFAEPAVLRRWLNRVGPEHFADITRAWLAIARAHEEQEKTLDVVHRINALRAILREGTPLTIGDLALDGSDLKKMGLPPGPQFGEILRYLLEEVLDRPEVNNRADLEDLAAQGGFLMDASPDS</sequence>
<evidence type="ECO:0000256" key="7">
    <source>
        <dbReference type="ARBA" id="ARBA00022842"/>
    </source>
</evidence>
<comment type="cofactor">
    <cofactor evidence="1">
        <name>Mg(2+)</name>
        <dbReference type="ChEBI" id="CHEBI:18420"/>
    </cofactor>
</comment>
<dbReference type="CDD" id="cd05398">
    <property type="entry name" value="NT_ClassII-CCAase"/>
    <property type="match status" value="1"/>
</dbReference>
<dbReference type="Gene3D" id="1.10.3090.10">
    <property type="entry name" value="cca-adding enzyme, domain 2"/>
    <property type="match status" value="1"/>
</dbReference>
<dbReference type="InterPro" id="IPR032810">
    <property type="entry name" value="CCA-adding_enz_C"/>
</dbReference>
<dbReference type="Pfam" id="PF13735">
    <property type="entry name" value="tRNA_NucTran2_2"/>
    <property type="match status" value="1"/>
</dbReference>
<dbReference type="Pfam" id="PF01743">
    <property type="entry name" value="PolyA_pol"/>
    <property type="match status" value="1"/>
</dbReference>
<accession>A0A381QGJ0</accession>
<dbReference type="SUPFAM" id="SSF81301">
    <property type="entry name" value="Nucleotidyltransferase"/>
    <property type="match status" value="1"/>
</dbReference>
<evidence type="ECO:0000259" key="10">
    <source>
        <dbReference type="Pfam" id="PF12627"/>
    </source>
</evidence>
<evidence type="ECO:0000256" key="1">
    <source>
        <dbReference type="ARBA" id="ARBA00001946"/>
    </source>
</evidence>
<dbReference type="AlphaFoldDB" id="A0A381QGJ0"/>
<dbReference type="SUPFAM" id="SSF81891">
    <property type="entry name" value="Poly A polymerase C-terminal region-like"/>
    <property type="match status" value="1"/>
</dbReference>
<dbReference type="Pfam" id="PF12627">
    <property type="entry name" value="PolyA_pol_RNAbd"/>
    <property type="match status" value="1"/>
</dbReference>
<dbReference type="InterPro" id="IPR043519">
    <property type="entry name" value="NT_sf"/>
</dbReference>
<dbReference type="InterPro" id="IPR002646">
    <property type="entry name" value="PolA_pol_head_dom"/>
</dbReference>
<keyword evidence="8" id="KW-0694">RNA-binding</keyword>
<dbReference type="GO" id="GO:0000049">
    <property type="term" value="F:tRNA binding"/>
    <property type="evidence" value="ECO:0007669"/>
    <property type="project" value="TreeGrafter"/>
</dbReference>
<feature type="domain" description="Poly A polymerase head" evidence="9">
    <location>
        <begin position="26"/>
        <end position="145"/>
    </location>
</feature>
<dbReference type="EMBL" id="UINC01001353">
    <property type="protein sequence ID" value="SUZ78435.1"/>
    <property type="molecule type" value="Genomic_DNA"/>
</dbReference>
<feature type="domain" description="CCA-adding enzyme C-terminal" evidence="11">
    <location>
        <begin position="297"/>
        <end position="432"/>
    </location>
</feature>
<dbReference type="Gene3D" id="3.30.460.10">
    <property type="entry name" value="Beta Polymerase, domain 2"/>
    <property type="match status" value="1"/>
</dbReference>
<dbReference type="PANTHER" id="PTHR46173">
    <property type="entry name" value="CCA TRNA NUCLEOTIDYLTRANSFERASE 1, MITOCHONDRIAL"/>
    <property type="match status" value="1"/>
</dbReference>
<keyword evidence="3" id="KW-0819">tRNA processing</keyword>
<evidence type="ECO:0000256" key="6">
    <source>
        <dbReference type="ARBA" id="ARBA00022741"/>
    </source>
</evidence>